<feature type="transmembrane region" description="Helical" evidence="14">
    <location>
        <begin position="234"/>
        <end position="255"/>
    </location>
</feature>
<dbReference type="GO" id="GO:0106166">
    <property type="term" value="F:spindle pole body-nuclear membrane anchor activity"/>
    <property type="evidence" value="ECO:0007669"/>
    <property type="project" value="TreeGrafter"/>
</dbReference>
<evidence type="ECO:0000256" key="6">
    <source>
        <dbReference type="ARBA" id="ARBA00022816"/>
    </source>
</evidence>
<evidence type="ECO:0000256" key="3">
    <source>
        <dbReference type="ARBA" id="ARBA00005760"/>
    </source>
</evidence>
<dbReference type="eggNOG" id="ENOG502RZSR">
    <property type="taxonomic scope" value="Eukaryota"/>
</dbReference>
<keyword evidence="11 14" id="KW-0472">Membrane</keyword>
<keyword evidence="12" id="KW-0539">Nucleus</keyword>
<evidence type="ECO:0000256" key="2">
    <source>
        <dbReference type="ARBA" id="ARBA00004567"/>
    </source>
</evidence>
<reference evidence="15 16" key="1">
    <citation type="journal article" date="2009" name="Nature">
        <title>Evolution of pathogenicity and sexual reproduction in eight Candida genomes.</title>
        <authorList>
            <person name="Butler G."/>
            <person name="Rasmussen M.D."/>
            <person name="Lin M.F."/>
            <person name="Santos M.A."/>
            <person name="Sakthikumar S."/>
            <person name="Munro C.A."/>
            <person name="Rheinbay E."/>
            <person name="Grabherr M."/>
            <person name="Forche A."/>
            <person name="Reedy J.L."/>
            <person name="Agrafioti I."/>
            <person name="Arnaud M.B."/>
            <person name="Bates S."/>
            <person name="Brown A.J."/>
            <person name="Brunke S."/>
            <person name="Costanzo M.C."/>
            <person name="Fitzpatrick D.A."/>
            <person name="de Groot P.W."/>
            <person name="Harris D."/>
            <person name="Hoyer L.L."/>
            <person name="Hube B."/>
            <person name="Klis F.M."/>
            <person name="Kodira C."/>
            <person name="Lennard N."/>
            <person name="Logue M.E."/>
            <person name="Martin R."/>
            <person name="Neiman A.M."/>
            <person name="Nikolaou E."/>
            <person name="Quail M.A."/>
            <person name="Quinn J."/>
            <person name="Santos M.C."/>
            <person name="Schmitzberger F.F."/>
            <person name="Sherlock G."/>
            <person name="Shah P."/>
            <person name="Silverstein K.A."/>
            <person name="Skrzypek M.S."/>
            <person name="Soll D."/>
            <person name="Staggs R."/>
            <person name="Stansfield I."/>
            <person name="Stumpf M.P."/>
            <person name="Sudbery P.E."/>
            <person name="Srikantha T."/>
            <person name="Zeng Q."/>
            <person name="Berman J."/>
            <person name="Berriman M."/>
            <person name="Heitman J."/>
            <person name="Gow N.A."/>
            <person name="Lorenz M.C."/>
            <person name="Birren B.W."/>
            <person name="Kellis M."/>
            <person name="Cuomo C.A."/>
        </authorList>
    </citation>
    <scope>NUCLEOTIDE SEQUENCE [LARGE SCALE GENOMIC DNA]</scope>
    <source>
        <strain evidence="16">ATCC 6260 / CBS 566 / DSM 6381 / JCM 1539 / NBRC 10279 / NRRL Y-324</strain>
    </source>
</reference>
<dbReference type="GO" id="GO:0031965">
    <property type="term" value="C:nuclear membrane"/>
    <property type="evidence" value="ECO:0007669"/>
    <property type="project" value="UniProtKB-SubCell"/>
</dbReference>
<dbReference type="GO" id="GO:0070762">
    <property type="term" value="C:nuclear pore transmembrane ring"/>
    <property type="evidence" value="ECO:0007669"/>
    <property type="project" value="TreeGrafter"/>
</dbReference>
<dbReference type="HOGENOM" id="CLU_028040_0_0_1"/>
<evidence type="ECO:0008006" key="17">
    <source>
        <dbReference type="Google" id="ProtNLM"/>
    </source>
</evidence>
<dbReference type="PANTHER" id="PTHR13269">
    <property type="entry name" value="NUCLEOPORIN NDC1"/>
    <property type="match status" value="1"/>
</dbReference>
<dbReference type="STRING" id="294746.A5DI31"/>
<dbReference type="VEuPathDB" id="FungiDB:PGUG_02932"/>
<evidence type="ECO:0000256" key="7">
    <source>
        <dbReference type="ARBA" id="ARBA00022927"/>
    </source>
</evidence>
<evidence type="ECO:0000313" key="15">
    <source>
        <dbReference type="EMBL" id="EDK38834.2"/>
    </source>
</evidence>
<dbReference type="Pfam" id="PF09531">
    <property type="entry name" value="Ndc1_Nup"/>
    <property type="match status" value="1"/>
</dbReference>
<evidence type="ECO:0000256" key="11">
    <source>
        <dbReference type="ARBA" id="ARBA00023136"/>
    </source>
</evidence>
<feature type="transmembrane region" description="Helical" evidence="14">
    <location>
        <begin position="20"/>
        <end position="38"/>
    </location>
</feature>
<comment type="similarity">
    <text evidence="3">Belongs to the NDC1 family.</text>
</comment>
<evidence type="ECO:0000256" key="5">
    <source>
        <dbReference type="ARBA" id="ARBA00022692"/>
    </source>
</evidence>
<evidence type="ECO:0000256" key="9">
    <source>
        <dbReference type="ARBA" id="ARBA00023010"/>
    </source>
</evidence>
<keyword evidence="8 14" id="KW-1133">Transmembrane helix</keyword>
<evidence type="ECO:0000256" key="14">
    <source>
        <dbReference type="SAM" id="Phobius"/>
    </source>
</evidence>
<dbReference type="GO" id="GO:0015031">
    <property type="term" value="P:protein transport"/>
    <property type="evidence" value="ECO:0007669"/>
    <property type="project" value="UniProtKB-KW"/>
</dbReference>
<feature type="compositionally biased region" description="Basic and acidic residues" evidence="13">
    <location>
        <begin position="405"/>
        <end position="414"/>
    </location>
</feature>
<dbReference type="GO" id="GO:0005816">
    <property type="term" value="C:spindle pole body"/>
    <property type="evidence" value="ECO:0007669"/>
    <property type="project" value="TreeGrafter"/>
</dbReference>
<dbReference type="InParanoid" id="A5DI31"/>
<dbReference type="OrthoDB" id="67850at2759"/>
<dbReference type="GO" id="GO:0006999">
    <property type="term" value="P:nuclear pore organization"/>
    <property type="evidence" value="ECO:0007669"/>
    <property type="project" value="TreeGrafter"/>
</dbReference>
<dbReference type="OMA" id="WQTANLF"/>
<dbReference type="GO" id="GO:0051028">
    <property type="term" value="P:mRNA transport"/>
    <property type="evidence" value="ECO:0007669"/>
    <property type="project" value="UniProtKB-KW"/>
</dbReference>
<keyword evidence="7" id="KW-0653">Protein transport</keyword>
<dbReference type="AlphaFoldDB" id="A5DI31"/>
<gene>
    <name evidence="15" type="ORF">PGUG_02932</name>
</gene>
<dbReference type="EMBL" id="CH408157">
    <property type="protein sequence ID" value="EDK38834.2"/>
    <property type="molecule type" value="Genomic_DNA"/>
</dbReference>
<accession>A5DI31</accession>
<evidence type="ECO:0000256" key="1">
    <source>
        <dbReference type="ARBA" id="ARBA00004232"/>
    </source>
</evidence>
<keyword evidence="4" id="KW-0813">Transport</keyword>
<dbReference type="GO" id="GO:0070631">
    <property type="term" value="P:spindle pole body localization"/>
    <property type="evidence" value="ECO:0007669"/>
    <property type="project" value="TreeGrafter"/>
</dbReference>
<evidence type="ECO:0000256" key="8">
    <source>
        <dbReference type="ARBA" id="ARBA00022989"/>
    </source>
</evidence>
<evidence type="ECO:0000256" key="13">
    <source>
        <dbReference type="SAM" id="MobiDB-lite"/>
    </source>
</evidence>
<comment type="subcellular location">
    <subcellularLocation>
        <location evidence="1">Nucleus membrane</location>
        <topology evidence="1">Multi-pass membrane protein</topology>
    </subcellularLocation>
    <subcellularLocation>
        <location evidence="2">Nucleus</location>
        <location evidence="2">Nuclear pore complex</location>
    </subcellularLocation>
</comment>
<dbReference type="InterPro" id="IPR019049">
    <property type="entry name" value="Nucleoporin_prot_Ndc1/Nup"/>
</dbReference>
<dbReference type="PANTHER" id="PTHR13269:SF6">
    <property type="entry name" value="NUCLEOPORIN NDC1"/>
    <property type="match status" value="1"/>
</dbReference>
<dbReference type="FunCoup" id="A5DI31">
    <property type="interactions" value="142"/>
</dbReference>
<evidence type="ECO:0000256" key="12">
    <source>
        <dbReference type="ARBA" id="ARBA00023242"/>
    </source>
</evidence>
<organism evidence="15 16">
    <name type="scientific">Meyerozyma guilliermondii (strain ATCC 6260 / CBS 566 / DSM 6381 / JCM 1539 / NBRC 10279 / NRRL Y-324)</name>
    <name type="common">Yeast</name>
    <name type="synonym">Candida guilliermondii</name>
    <dbReference type="NCBI Taxonomy" id="294746"/>
    <lineage>
        <taxon>Eukaryota</taxon>
        <taxon>Fungi</taxon>
        <taxon>Dikarya</taxon>
        <taxon>Ascomycota</taxon>
        <taxon>Saccharomycotina</taxon>
        <taxon>Pichiomycetes</taxon>
        <taxon>Debaryomycetaceae</taxon>
        <taxon>Meyerozyma</taxon>
    </lineage>
</organism>
<evidence type="ECO:0000256" key="10">
    <source>
        <dbReference type="ARBA" id="ARBA00023132"/>
    </source>
</evidence>
<evidence type="ECO:0000256" key="4">
    <source>
        <dbReference type="ARBA" id="ARBA00022448"/>
    </source>
</evidence>
<keyword evidence="6" id="KW-0509">mRNA transport</keyword>
<proteinExistence type="inferred from homology"/>
<keyword evidence="10" id="KW-0906">Nuclear pore complex</keyword>
<feature type="transmembrane region" description="Helical" evidence="14">
    <location>
        <begin position="100"/>
        <end position="121"/>
    </location>
</feature>
<feature type="transmembrane region" description="Helical" evidence="14">
    <location>
        <begin position="141"/>
        <end position="161"/>
    </location>
</feature>
<dbReference type="RefSeq" id="XP_001485203.2">
    <property type="nucleotide sequence ID" value="XM_001485153.1"/>
</dbReference>
<feature type="transmembrane region" description="Helical" evidence="14">
    <location>
        <begin position="187"/>
        <end position="214"/>
    </location>
</feature>
<dbReference type="Proteomes" id="UP000001997">
    <property type="component" value="Unassembled WGS sequence"/>
</dbReference>
<name>A5DI31_PICGU</name>
<evidence type="ECO:0000313" key="16">
    <source>
        <dbReference type="Proteomes" id="UP000001997"/>
    </source>
</evidence>
<keyword evidence="16" id="KW-1185">Reference proteome</keyword>
<protein>
    <recommendedName>
        <fullName evidence="17">Nucleoporin NDC1</fullName>
    </recommendedName>
</protein>
<keyword evidence="5 14" id="KW-0812">Transmembrane</keyword>
<dbReference type="KEGG" id="pgu:PGUG_02932"/>
<feature type="region of interest" description="Disordered" evidence="13">
    <location>
        <begin position="396"/>
        <end position="419"/>
    </location>
</feature>
<dbReference type="GeneID" id="5127240"/>
<sequence>MAGISYYEAFQKVTNKRLSYANNIHGLISLLITWYLSIPYESIQSCSIGFLYRVPVVVVACTLVKKLRESSSTIKYSVQKTFADQIVYSVVSKEFITGTCLYSASALLVGGMHIFQLPFAYNYYVLSKEYQKRPLVNDNWVFYWFSLVYTSIVYSLQFYIFQRNMLKYKIGVLKVNPQEVLFRKIPLFIGVSFILTIFIGFTAPIVYVLVHSFVYKTIYLPALILGLDTGTPSYSVSFDVWSSVVYIAFGLILLWELVNHVYQVYATIGCLDSSKPISTYCVDPISSLVVALQDVRPESQFCRLTAFQELAYIATTTEPDGIKLRASVYETHKINGSSWQLIYEECSLLIREAASRISYRSPSDLEPPVQLGDGIVNNPTSNIDIFGNSTTTHVAASSNPVPEMKQNDNSESKTTKSTTTSPYSYALSIIQLQVFTPLLSLLSLLQINKTVKDKEKTLSKLILSKIDIAKKQYYHYRQKFLLTSYGIPFRVSLHRDAESRVINPVDLGNAAIALANLLIHAIEQDKIYTITNTQVAEVMNLLELPISACSEYSRSIPRSVYVAPGQETNRHLIAKLHDVFLSEYFQICIKYNHKLNDLMLTSGSFKLAKLVVDVAIAENQQSKTK</sequence>
<keyword evidence="9" id="KW-0811">Translocation</keyword>